<keyword evidence="6 11" id="KW-0378">Hydrolase</keyword>
<dbReference type="OrthoDB" id="9782003at2"/>
<sequence length="454" mass="49143">MGILQIIIAAIIVLGPLIAIHEFGHFWVARRCGVKVLTFSIGFGPALAKWRGKDGVDYQLAAIPLGGFVRMVDEREGEVPVADIPYAFNRQPVLARMAIVAAGPLINLAFAVLLFWVLFLQGEEHLKTIVGSVKPNTPAAVAGLQVGDHIVAVDGKPLSDWEGITYALVKHIGETGHVQLTVESNHATQSQIINVPIRNYLNTPNQDPITALGFTPYQPPLEPIIGEVVADGAAAKQGLQTGDKILVANQQPIKTWQDFVEIVRTHPEKSFSATIERHGQQLTLSLTPRMERDELGHKEGKLGIGLKQQPINIPPAYIQKQDYNLFSAFVRACDKTYDLIVMTVSSLGKMIIGLIGLDNLSGPITIAKVAGHTADIGWQAMIGFMALLSVSLGVLNLLPIPILDGGHLVYYAIEGVLGRPLSESVQQVGLKIGFAIMGCLMFLAIFNDLSRLFG</sequence>
<comment type="caution">
    <text evidence="13">The sequence shown here is derived from an EMBL/GenBank/DDBJ whole genome shotgun (WGS) entry which is preliminary data.</text>
</comment>
<evidence type="ECO:0000256" key="1">
    <source>
        <dbReference type="ARBA" id="ARBA00001947"/>
    </source>
</evidence>
<dbReference type="Gene3D" id="2.30.42.10">
    <property type="match status" value="2"/>
</dbReference>
<gene>
    <name evidence="13" type="ORF">C8N29_10366</name>
</gene>
<keyword evidence="11" id="KW-0479">Metal-binding</keyword>
<dbReference type="InterPro" id="IPR004387">
    <property type="entry name" value="Pept_M50_Zn"/>
</dbReference>
<dbReference type="RefSeq" id="WP_107864760.1">
    <property type="nucleotide sequence ID" value="NZ_QAON01000003.1"/>
</dbReference>
<dbReference type="CDD" id="cd23081">
    <property type="entry name" value="cpPDZ_EcRseP-like"/>
    <property type="match status" value="1"/>
</dbReference>
<dbReference type="InterPro" id="IPR036034">
    <property type="entry name" value="PDZ_sf"/>
</dbReference>
<dbReference type="CDD" id="cd06163">
    <property type="entry name" value="S2P-M50_PDZ_RseP-like"/>
    <property type="match status" value="2"/>
</dbReference>
<evidence type="ECO:0000256" key="7">
    <source>
        <dbReference type="ARBA" id="ARBA00022833"/>
    </source>
</evidence>
<dbReference type="SMART" id="SM00228">
    <property type="entry name" value="PDZ"/>
    <property type="match status" value="2"/>
</dbReference>
<comment type="cofactor">
    <cofactor evidence="1 11">
        <name>Zn(2+)</name>
        <dbReference type="ChEBI" id="CHEBI:29105"/>
    </cofactor>
</comment>
<evidence type="ECO:0000256" key="6">
    <source>
        <dbReference type="ARBA" id="ARBA00022801"/>
    </source>
</evidence>
<keyword evidence="7 11" id="KW-0862">Zinc</keyword>
<dbReference type="GO" id="GO:0004222">
    <property type="term" value="F:metalloendopeptidase activity"/>
    <property type="evidence" value="ECO:0007669"/>
    <property type="project" value="InterPro"/>
</dbReference>
<evidence type="ECO:0000256" key="3">
    <source>
        <dbReference type="ARBA" id="ARBA00007931"/>
    </source>
</evidence>
<feature type="transmembrane region" description="Helical" evidence="11">
    <location>
        <begin position="377"/>
        <end position="398"/>
    </location>
</feature>
<keyword evidence="5 11" id="KW-0812">Transmembrane</keyword>
<keyword evidence="10 11" id="KW-0472">Membrane</keyword>
<evidence type="ECO:0000313" key="14">
    <source>
        <dbReference type="Proteomes" id="UP000244223"/>
    </source>
</evidence>
<keyword evidence="9 11" id="KW-0482">Metalloprotease</keyword>
<keyword evidence="4 13" id="KW-0645">Protease</keyword>
<evidence type="ECO:0000256" key="4">
    <source>
        <dbReference type="ARBA" id="ARBA00022670"/>
    </source>
</evidence>
<organism evidence="13 14">
    <name type="scientific">Agitococcus lubricus</name>
    <dbReference type="NCBI Taxonomy" id="1077255"/>
    <lineage>
        <taxon>Bacteria</taxon>
        <taxon>Pseudomonadati</taxon>
        <taxon>Pseudomonadota</taxon>
        <taxon>Gammaproteobacteria</taxon>
        <taxon>Moraxellales</taxon>
        <taxon>Moraxellaceae</taxon>
        <taxon>Agitococcus</taxon>
    </lineage>
</organism>
<proteinExistence type="inferred from homology"/>
<dbReference type="Proteomes" id="UP000244223">
    <property type="component" value="Unassembled WGS sequence"/>
</dbReference>
<dbReference type="GO" id="GO:0016020">
    <property type="term" value="C:membrane"/>
    <property type="evidence" value="ECO:0007669"/>
    <property type="project" value="UniProtKB-SubCell"/>
</dbReference>
<keyword evidence="14" id="KW-1185">Reference proteome</keyword>
<feature type="transmembrane region" description="Helical" evidence="11">
    <location>
        <begin position="428"/>
        <end position="446"/>
    </location>
</feature>
<reference evidence="13 14" key="1">
    <citation type="submission" date="2018-04" db="EMBL/GenBank/DDBJ databases">
        <title>Genomic Encyclopedia of Archaeal and Bacterial Type Strains, Phase II (KMG-II): from individual species to whole genera.</title>
        <authorList>
            <person name="Goeker M."/>
        </authorList>
    </citation>
    <scope>NUCLEOTIDE SEQUENCE [LARGE SCALE GENOMIC DNA]</scope>
    <source>
        <strain evidence="13 14">DSM 5822</strain>
    </source>
</reference>
<feature type="transmembrane region" description="Helical" evidence="11">
    <location>
        <begin position="93"/>
        <end position="119"/>
    </location>
</feature>
<evidence type="ECO:0000313" key="13">
    <source>
        <dbReference type="EMBL" id="PTQ90313.1"/>
    </source>
</evidence>
<dbReference type="Pfam" id="PF02163">
    <property type="entry name" value="Peptidase_M50"/>
    <property type="match status" value="1"/>
</dbReference>
<comment type="similarity">
    <text evidence="3 11">Belongs to the peptidase M50B family.</text>
</comment>
<dbReference type="NCBIfam" id="TIGR00054">
    <property type="entry name" value="RIP metalloprotease RseP"/>
    <property type="match status" value="1"/>
</dbReference>
<dbReference type="PROSITE" id="PS50106">
    <property type="entry name" value="PDZ"/>
    <property type="match status" value="1"/>
</dbReference>
<dbReference type="PANTHER" id="PTHR42837">
    <property type="entry name" value="REGULATOR OF SIGMA-E PROTEASE RSEP"/>
    <property type="match status" value="1"/>
</dbReference>
<feature type="domain" description="PDZ" evidence="12">
    <location>
        <begin position="129"/>
        <end position="160"/>
    </location>
</feature>
<dbReference type="EC" id="3.4.24.-" evidence="11"/>
<comment type="subcellular location">
    <subcellularLocation>
        <location evidence="2">Membrane</location>
        <topology evidence="2">Multi-pass membrane protein</topology>
    </subcellularLocation>
</comment>
<dbReference type="SUPFAM" id="SSF50156">
    <property type="entry name" value="PDZ domain-like"/>
    <property type="match status" value="2"/>
</dbReference>
<evidence type="ECO:0000256" key="10">
    <source>
        <dbReference type="ARBA" id="ARBA00023136"/>
    </source>
</evidence>
<dbReference type="PANTHER" id="PTHR42837:SF2">
    <property type="entry name" value="MEMBRANE METALLOPROTEASE ARASP2, CHLOROPLASTIC-RELATED"/>
    <property type="match status" value="1"/>
</dbReference>
<evidence type="ECO:0000259" key="12">
    <source>
        <dbReference type="PROSITE" id="PS50106"/>
    </source>
</evidence>
<dbReference type="GO" id="GO:0046872">
    <property type="term" value="F:metal ion binding"/>
    <property type="evidence" value="ECO:0007669"/>
    <property type="project" value="UniProtKB-KW"/>
</dbReference>
<evidence type="ECO:0000256" key="9">
    <source>
        <dbReference type="ARBA" id="ARBA00023049"/>
    </source>
</evidence>
<dbReference type="AlphaFoldDB" id="A0A2T5J1T6"/>
<dbReference type="GO" id="GO:0006508">
    <property type="term" value="P:proteolysis"/>
    <property type="evidence" value="ECO:0007669"/>
    <property type="project" value="UniProtKB-KW"/>
</dbReference>
<accession>A0A2T5J1T6</accession>
<dbReference type="Pfam" id="PF17820">
    <property type="entry name" value="PDZ_6"/>
    <property type="match status" value="2"/>
</dbReference>
<dbReference type="InterPro" id="IPR041489">
    <property type="entry name" value="PDZ_6"/>
</dbReference>
<keyword evidence="8 11" id="KW-1133">Transmembrane helix</keyword>
<name>A0A2T5J1T6_9GAMM</name>
<evidence type="ECO:0000256" key="5">
    <source>
        <dbReference type="ARBA" id="ARBA00022692"/>
    </source>
</evidence>
<dbReference type="InterPro" id="IPR008915">
    <property type="entry name" value="Peptidase_M50"/>
</dbReference>
<protein>
    <recommendedName>
        <fullName evidence="11">Zinc metalloprotease</fullName>
        <ecNumber evidence="11">3.4.24.-</ecNumber>
    </recommendedName>
</protein>
<evidence type="ECO:0000256" key="2">
    <source>
        <dbReference type="ARBA" id="ARBA00004141"/>
    </source>
</evidence>
<feature type="transmembrane region" description="Helical" evidence="11">
    <location>
        <begin position="339"/>
        <end position="357"/>
    </location>
</feature>
<evidence type="ECO:0000256" key="8">
    <source>
        <dbReference type="ARBA" id="ARBA00022989"/>
    </source>
</evidence>
<evidence type="ECO:0000256" key="11">
    <source>
        <dbReference type="RuleBase" id="RU362031"/>
    </source>
</evidence>
<dbReference type="InterPro" id="IPR001478">
    <property type="entry name" value="PDZ"/>
</dbReference>
<dbReference type="EMBL" id="QAON01000003">
    <property type="protein sequence ID" value="PTQ90313.1"/>
    <property type="molecule type" value="Genomic_DNA"/>
</dbReference>